<feature type="compositionally biased region" description="Polar residues" evidence="1">
    <location>
        <begin position="239"/>
        <end position="263"/>
    </location>
</feature>
<dbReference type="GO" id="GO:0016320">
    <property type="term" value="P:endoplasmic reticulum membrane fusion"/>
    <property type="evidence" value="ECO:0007669"/>
    <property type="project" value="TreeGrafter"/>
</dbReference>
<feature type="region of interest" description="Disordered" evidence="1">
    <location>
        <begin position="282"/>
        <end position="301"/>
    </location>
</feature>
<dbReference type="GO" id="GO:0005783">
    <property type="term" value="C:endoplasmic reticulum"/>
    <property type="evidence" value="ECO:0007669"/>
    <property type="project" value="TreeGrafter"/>
</dbReference>
<evidence type="ECO:0000313" key="5">
    <source>
        <dbReference type="Proteomes" id="UP000436088"/>
    </source>
</evidence>
<dbReference type="Proteomes" id="UP000436088">
    <property type="component" value="Unassembled WGS sequence"/>
</dbReference>
<evidence type="ECO:0000256" key="1">
    <source>
        <dbReference type="SAM" id="MobiDB-lite"/>
    </source>
</evidence>
<feature type="region of interest" description="Disordered" evidence="1">
    <location>
        <begin position="237"/>
        <end position="277"/>
    </location>
</feature>
<dbReference type="PANTHER" id="PTHR45923">
    <property type="entry name" value="PROTEIN SEY1"/>
    <property type="match status" value="1"/>
</dbReference>
<dbReference type="EMBL" id="VEPZ02000548">
    <property type="protein sequence ID" value="KAE8722929.1"/>
    <property type="molecule type" value="Genomic_DNA"/>
</dbReference>
<keyword evidence="2" id="KW-0812">Transmembrane</keyword>
<accession>A0A6A3C7C4</accession>
<evidence type="ECO:0000256" key="2">
    <source>
        <dbReference type="SAM" id="Phobius"/>
    </source>
</evidence>
<name>A0A6A3C7C4_HIBSY</name>
<evidence type="ECO:0000259" key="3">
    <source>
        <dbReference type="Pfam" id="PF20428"/>
    </source>
</evidence>
<organism evidence="4 5">
    <name type="scientific">Hibiscus syriacus</name>
    <name type="common">Rose of Sharon</name>
    <dbReference type="NCBI Taxonomy" id="106335"/>
    <lineage>
        <taxon>Eukaryota</taxon>
        <taxon>Viridiplantae</taxon>
        <taxon>Streptophyta</taxon>
        <taxon>Embryophyta</taxon>
        <taxon>Tracheophyta</taxon>
        <taxon>Spermatophyta</taxon>
        <taxon>Magnoliopsida</taxon>
        <taxon>eudicotyledons</taxon>
        <taxon>Gunneridae</taxon>
        <taxon>Pentapetalae</taxon>
        <taxon>rosids</taxon>
        <taxon>malvids</taxon>
        <taxon>Malvales</taxon>
        <taxon>Malvaceae</taxon>
        <taxon>Malvoideae</taxon>
        <taxon>Hibiscus</taxon>
    </lineage>
</organism>
<keyword evidence="5" id="KW-1185">Reference proteome</keyword>
<feature type="domain" description="Sey1/RHD3-like three-helix bundle" evidence="3">
    <location>
        <begin position="2"/>
        <end position="236"/>
    </location>
</feature>
<protein>
    <submittedName>
        <fullName evidence="4">Protein ROOT HAIR DEFECTIVE 3</fullName>
    </submittedName>
</protein>
<proteinExistence type="predicted"/>
<evidence type="ECO:0000313" key="4">
    <source>
        <dbReference type="EMBL" id="KAE8722929.1"/>
    </source>
</evidence>
<dbReference type="GO" id="GO:0003924">
    <property type="term" value="F:GTPase activity"/>
    <property type="evidence" value="ECO:0007669"/>
    <property type="project" value="TreeGrafter"/>
</dbReference>
<dbReference type="InterPro" id="IPR046758">
    <property type="entry name" value="Sey1/RHD3-like_3HB"/>
</dbReference>
<feature type="transmembrane region" description="Helical" evidence="2">
    <location>
        <begin position="182"/>
        <end position="201"/>
    </location>
</feature>
<comment type="caution">
    <text evidence="4">The sequence shown here is derived from an EMBL/GenBank/DDBJ whole genome shotgun (WGS) entry which is preliminary data.</text>
</comment>
<reference evidence="4" key="1">
    <citation type="submission" date="2019-09" db="EMBL/GenBank/DDBJ databases">
        <title>Draft genome information of white flower Hibiscus syriacus.</title>
        <authorList>
            <person name="Kim Y.-M."/>
        </authorList>
    </citation>
    <scope>NUCLEOTIDE SEQUENCE [LARGE SCALE GENOMIC DNA]</scope>
    <source>
        <strain evidence="4">YM2019G1</strain>
    </source>
</reference>
<feature type="compositionally biased region" description="Low complexity" evidence="1">
    <location>
        <begin position="264"/>
        <end position="276"/>
    </location>
</feature>
<dbReference type="InterPro" id="IPR008803">
    <property type="entry name" value="RHD3/Sey1"/>
</dbReference>
<keyword evidence="2" id="KW-1133">Transmembrane helix</keyword>
<dbReference type="Pfam" id="PF20428">
    <property type="entry name" value="Sey1_3HB"/>
    <property type="match status" value="1"/>
</dbReference>
<dbReference type="PANTHER" id="PTHR45923:SF20">
    <property type="entry name" value="PROTEIN ROOT HAIR DEFECTIVE 3 HOMOLOG 2"/>
    <property type="match status" value="1"/>
</dbReference>
<keyword evidence="2" id="KW-0472">Membrane</keyword>
<gene>
    <name evidence="4" type="ORF">F3Y22_tig00013285pilonHSYRG00067</name>
</gene>
<sequence length="301" mass="33625">MDRMLQGLSDYAINLVVKKAKEQAGKVLILMKDRFSTIFSHDNDSMPRVWTGKEDIKTITKDARTASLRLLAVMAAIRLDEKPDKIENILFSSLMEGTVTSPDPLASITWEEVPPENTLITPVQCKSLWRQFKAETEFTVTQAISAQEAYKQSNSWLPPPWAIAAMVILGFNEFMLLLRNPLYLMFLFVAFLISKAMWVTMDVPGQFQHGTLAGLISISSRFLPTVINLLKRLAEEAQGHQTPESPGQQSSVAFQSFRNQTQPSATSSIPESSVSSNVCVSDGGIEYSSPNFTQRRRNTKT</sequence>
<dbReference type="AlphaFoldDB" id="A0A6A3C7C4"/>